<dbReference type="Gene3D" id="3.50.30.40">
    <property type="entry name" value="Ribonuclease E inhibitor RraA/RraA-like"/>
    <property type="match status" value="1"/>
</dbReference>
<evidence type="ECO:0000256" key="7">
    <source>
        <dbReference type="ARBA" id="ARBA00016549"/>
    </source>
</evidence>
<evidence type="ECO:0000256" key="10">
    <source>
        <dbReference type="ARBA" id="ARBA00030169"/>
    </source>
</evidence>
<keyword evidence="14" id="KW-0175">Coiled coil</keyword>
<proteinExistence type="inferred from homology"/>
<organism evidence="15 16">
    <name type="scientific">Megasphaera hexanoica</name>
    <dbReference type="NCBI Taxonomy" id="1675036"/>
    <lineage>
        <taxon>Bacteria</taxon>
        <taxon>Bacillati</taxon>
        <taxon>Bacillota</taxon>
        <taxon>Negativicutes</taxon>
        <taxon>Veillonellales</taxon>
        <taxon>Veillonellaceae</taxon>
        <taxon>Megasphaera</taxon>
    </lineage>
</organism>
<dbReference type="InterPro" id="IPR036704">
    <property type="entry name" value="RraA/RraA-like_sf"/>
</dbReference>
<evidence type="ECO:0000313" key="16">
    <source>
        <dbReference type="Proteomes" id="UP000591071"/>
    </source>
</evidence>
<keyword evidence="13" id="KW-0460">Magnesium</keyword>
<dbReference type="EC" id="4.1.1.112" evidence="6"/>
<evidence type="ECO:0000256" key="2">
    <source>
        <dbReference type="ARBA" id="ARBA00001968"/>
    </source>
</evidence>
<dbReference type="AlphaFoldDB" id="A0A848BVW3"/>
<dbReference type="EMBL" id="JABAFG010000001">
    <property type="protein sequence ID" value="NME27089.1"/>
    <property type="molecule type" value="Genomic_DNA"/>
</dbReference>
<protein>
    <recommendedName>
        <fullName evidence="7">Putative 4-hydroxy-4-methyl-2-oxoglutarate aldolase</fullName>
        <ecNumber evidence="6">4.1.1.112</ecNumber>
        <ecNumber evidence="5">4.1.3.17</ecNumber>
    </recommendedName>
    <alternativeName>
        <fullName evidence="11">Oxaloacetate decarboxylase</fullName>
    </alternativeName>
    <alternativeName>
        <fullName evidence="9">Regulator of ribonuclease activity homolog</fullName>
    </alternativeName>
    <alternativeName>
        <fullName evidence="10">RraA-like protein</fullName>
    </alternativeName>
</protein>
<dbReference type="RefSeq" id="WP_170086996.1">
    <property type="nucleotide sequence ID" value="NZ_JABAFG010000001.1"/>
</dbReference>
<evidence type="ECO:0000256" key="4">
    <source>
        <dbReference type="ARBA" id="ARBA00011233"/>
    </source>
</evidence>
<evidence type="ECO:0000313" key="15">
    <source>
        <dbReference type="EMBL" id="NME27089.1"/>
    </source>
</evidence>
<comment type="similarity">
    <text evidence="3">Belongs to the class II aldolase/RraA-like family.</text>
</comment>
<evidence type="ECO:0000256" key="14">
    <source>
        <dbReference type="SAM" id="Coils"/>
    </source>
</evidence>
<dbReference type="GO" id="GO:0046872">
    <property type="term" value="F:metal ion binding"/>
    <property type="evidence" value="ECO:0007669"/>
    <property type="project" value="UniProtKB-KW"/>
</dbReference>
<feature type="binding site" evidence="13">
    <location>
        <position position="108"/>
    </location>
    <ligand>
        <name>Mg(2+)</name>
        <dbReference type="ChEBI" id="CHEBI:18420"/>
    </ligand>
</feature>
<dbReference type="Pfam" id="PF03737">
    <property type="entry name" value="RraA-like"/>
    <property type="match status" value="1"/>
</dbReference>
<dbReference type="EC" id="4.1.3.17" evidence="5"/>
<comment type="cofactor">
    <cofactor evidence="2">
        <name>a divalent metal cation</name>
        <dbReference type="ChEBI" id="CHEBI:60240"/>
    </cofactor>
</comment>
<dbReference type="InterPro" id="IPR005493">
    <property type="entry name" value="RraA/RraA-like"/>
</dbReference>
<dbReference type="PANTHER" id="PTHR33254:SF4">
    <property type="entry name" value="4-HYDROXY-4-METHYL-2-OXOGLUTARATE ALDOLASE 3-RELATED"/>
    <property type="match status" value="1"/>
</dbReference>
<gene>
    <name evidence="15" type="ORF">HF872_00395</name>
</gene>
<accession>A0A848BVW3</accession>
<name>A0A848BVW3_9FIRM</name>
<comment type="catalytic activity">
    <reaction evidence="12">
        <text>oxaloacetate + H(+) = pyruvate + CO2</text>
        <dbReference type="Rhea" id="RHEA:15641"/>
        <dbReference type="ChEBI" id="CHEBI:15361"/>
        <dbReference type="ChEBI" id="CHEBI:15378"/>
        <dbReference type="ChEBI" id="CHEBI:16452"/>
        <dbReference type="ChEBI" id="CHEBI:16526"/>
        <dbReference type="EC" id="4.1.1.112"/>
    </reaction>
</comment>
<dbReference type="PANTHER" id="PTHR33254">
    <property type="entry name" value="4-HYDROXY-4-METHYL-2-OXOGLUTARATE ALDOLASE 3-RELATED"/>
    <property type="match status" value="1"/>
</dbReference>
<dbReference type="GO" id="GO:0047443">
    <property type="term" value="F:4-hydroxy-4-methyl-2-oxoglutarate aldolase activity"/>
    <property type="evidence" value="ECO:0007669"/>
    <property type="project" value="UniProtKB-EC"/>
</dbReference>
<evidence type="ECO:0000256" key="6">
    <source>
        <dbReference type="ARBA" id="ARBA00012947"/>
    </source>
</evidence>
<comment type="function">
    <text evidence="8">Catalyzes the aldol cleavage of 4-hydroxy-4-methyl-2-oxoglutarate (HMG) into 2 molecules of pyruvate. Also contains a secondary oxaloacetate (OAA) decarboxylase activity due to the common pyruvate enolate transition state formed following C-C bond cleavage in the retro-aldol and decarboxylation reactions.</text>
</comment>
<evidence type="ECO:0000256" key="3">
    <source>
        <dbReference type="ARBA" id="ARBA00008621"/>
    </source>
</evidence>
<comment type="cofactor">
    <cofactor evidence="13">
        <name>Mg(2+)</name>
        <dbReference type="ChEBI" id="CHEBI:18420"/>
    </cofactor>
</comment>
<dbReference type="GO" id="GO:0008948">
    <property type="term" value="F:oxaloacetate decarboxylase activity"/>
    <property type="evidence" value="ECO:0007669"/>
    <property type="project" value="UniProtKB-EC"/>
</dbReference>
<dbReference type="SUPFAM" id="SSF89562">
    <property type="entry name" value="RraA-like"/>
    <property type="match status" value="1"/>
</dbReference>
<evidence type="ECO:0000256" key="8">
    <source>
        <dbReference type="ARBA" id="ARBA00025046"/>
    </source>
</evidence>
<feature type="binding site" evidence="13">
    <location>
        <position position="107"/>
    </location>
    <ligand>
        <name>substrate</name>
    </ligand>
</feature>
<feature type="coiled-coil region" evidence="14">
    <location>
        <begin position="175"/>
        <end position="202"/>
    </location>
</feature>
<evidence type="ECO:0000256" key="13">
    <source>
        <dbReference type="PIRSR" id="PIRSR605493-1"/>
    </source>
</evidence>
<evidence type="ECO:0000256" key="12">
    <source>
        <dbReference type="ARBA" id="ARBA00047973"/>
    </source>
</evidence>
<evidence type="ECO:0000256" key="11">
    <source>
        <dbReference type="ARBA" id="ARBA00032305"/>
    </source>
</evidence>
<evidence type="ECO:0000256" key="9">
    <source>
        <dbReference type="ARBA" id="ARBA00029596"/>
    </source>
</evidence>
<comment type="catalytic activity">
    <reaction evidence="1">
        <text>4-hydroxy-4-methyl-2-oxoglutarate = 2 pyruvate</text>
        <dbReference type="Rhea" id="RHEA:22748"/>
        <dbReference type="ChEBI" id="CHEBI:15361"/>
        <dbReference type="ChEBI" id="CHEBI:58276"/>
        <dbReference type="EC" id="4.1.3.17"/>
    </reaction>
</comment>
<dbReference type="CDD" id="cd16841">
    <property type="entry name" value="RraA_family"/>
    <property type="match status" value="1"/>
</dbReference>
<keyword evidence="13" id="KW-0479">Metal-binding</keyword>
<evidence type="ECO:0000256" key="1">
    <source>
        <dbReference type="ARBA" id="ARBA00001342"/>
    </source>
</evidence>
<comment type="caution">
    <text evidence="15">The sequence shown here is derived from an EMBL/GenBank/DDBJ whole genome shotgun (WGS) entry which is preliminary data.</text>
</comment>
<comment type="subunit">
    <text evidence="4">Homotrimer.</text>
</comment>
<dbReference type="Proteomes" id="UP000591071">
    <property type="component" value="Unassembled WGS sequence"/>
</dbReference>
<sequence length="233" mass="25513">MEQNERLYQLSTPLLADACMRLGIPVRCAPSNLQALEPDMHCVGRVCPVRHAGSVDIFFAALEEAQPGDVLVIDNGGRTDHACVGDLVAREVQAAGLAGIIIWGLHRDTWQIHETGLPFFSQGHIPTGPVRLDRRPAADALAWARVGDWIVGKSDIVAGDRDGVIFLPSDNLTDIIEAGEAIKAAEERQAKLLKEGKSLRDQLHFKEYLAQHSVTPSYSFRDHLRKIGGAIEQ</sequence>
<feature type="binding site" evidence="13">
    <location>
        <begin position="85"/>
        <end position="88"/>
    </location>
    <ligand>
        <name>substrate</name>
    </ligand>
</feature>
<reference evidence="15 16" key="1">
    <citation type="submission" date="2020-04" db="EMBL/GenBank/DDBJ databases">
        <authorList>
            <person name="Hitch T.C.A."/>
            <person name="Wylensek D."/>
            <person name="Clavel T."/>
        </authorList>
    </citation>
    <scope>NUCLEOTIDE SEQUENCE [LARGE SCALE GENOMIC DNA]</scope>
    <source>
        <strain evidence="15 16">Oil-RF-744-FAT-WT-6-1</strain>
    </source>
</reference>
<evidence type="ECO:0000256" key="5">
    <source>
        <dbReference type="ARBA" id="ARBA00012213"/>
    </source>
</evidence>